<evidence type="ECO:0000313" key="2">
    <source>
        <dbReference type="EMBL" id="MFC4559276.1"/>
    </source>
</evidence>
<dbReference type="EMBL" id="JBHSFU010000007">
    <property type="protein sequence ID" value="MFC4559276.1"/>
    <property type="molecule type" value="Genomic_DNA"/>
</dbReference>
<feature type="transmembrane region" description="Helical" evidence="1">
    <location>
        <begin position="20"/>
        <end position="39"/>
    </location>
</feature>
<feature type="transmembrane region" description="Helical" evidence="1">
    <location>
        <begin position="102"/>
        <end position="128"/>
    </location>
</feature>
<feature type="transmembrane region" description="Helical" evidence="1">
    <location>
        <begin position="149"/>
        <end position="175"/>
    </location>
</feature>
<protein>
    <submittedName>
        <fullName evidence="2">ABC transporter permease</fullName>
    </submittedName>
</protein>
<keyword evidence="1" id="KW-0472">Membrane</keyword>
<feature type="transmembrane region" description="Helical" evidence="1">
    <location>
        <begin position="287"/>
        <end position="307"/>
    </location>
</feature>
<dbReference type="RefSeq" id="WP_390297087.1">
    <property type="nucleotide sequence ID" value="NZ_JBHSFU010000007.1"/>
</dbReference>
<accession>A0ABV9DKC9</accession>
<evidence type="ECO:0000313" key="3">
    <source>
        <dbReference type="Proteomes" id="UP001595989"/>
    </source>
</evidence>
<dbReference type="PANTHER" id="PTHR37305:SF1">
    <property type="entry name" value="MEMBRANE PROTEIN"/>
    <property type="match status" value="1"/>
</dbReference>
<gene>
    <name evidence="2" type="ORF">ACFO3D_13840</name>
</gene>
<dbReference type="Pfam" id="PF12679">
    <property type="entry name" value="ABC2_membrane_2"/>
    <property type="match status" value="1"/>
</dbReference>
<name>A0ABV9DKC9_9BACI</name>
<keyword evidence="1" id="KW-0812">Transmembrane</keyword>
<feature type="transmembrane region" description="Helical" evidence="1">
    <location>
        <begin position="205"/>
        <end position="226"/>
    </location>
</feature>
<evidence type="ECO:0000256" key="1">
    <source>
        <dbReference type="SAM" id="Phobius"/>
    </source>
</evidence>
<comment type="caution">
    <text evidence="2">The sequence shown here is derived from an EMBL/GenBank/DDBJ whole genome shotgun (WGS) entry which is preliminary data.</text>
</comment>
<proteinExistence type="predicted"/>
<keyword evidence="1" id="KW-1133">Transmembrane helix</keyword>
<dbReference type="PANTHER" id="PTHR37305">
    <property type="entry name" value="INTEGRAL MEMBRANE PROTEIN-RELATED"/>
    <property type="match status" value="1"/>
</dbReference>
<reference evidence="3" key="1">
    <citation type="journal article" date="2019" name="Int. J. Syst. Evol. Microbiol.">
        <title>The Global Catalogue of Microorganisms (GCM) 10K type strain sequencing project: providing services to taxonomists for standard genome sequencing and annotation.</title>
        <authorList>
            <consortium name="The Broad Institute Genomics Platform"/>
            <consortium name="The Broad Institute Genome Sequencing Center for Infectious Disease"/>
            <person name="Wu L."/>
            <person name="Ma J."/>
        </authorList>
    </citation>
    <scope>NUCLEOTIDE SEQUENCE [LARGE SCALE GENOMIC DNA]</scope>
    <source>
        <strain evidence="3">CGMCC 4.7426</strain>
    </source>
</reference>
<feature type="transmembrane region" description="Helical" evidence="1">
    <location>
        <begin position="233"/>
        <end position="254"/>
    </location>
</feature>
<keyword evidence="3" id="KW-1185">Reference proteome</keyword>
<sequence length="314" mass="35203">MLSLIKNEVGKIFHKKANWIYILVVVVALIGAGLIQQSVTDEPSENWREQTKTEINRLQTELEKAPNDAQGFIKEEIARNQMLLDEDINPNAYTNWDYMNEIVIGVTMLVTLFSVIVSSAIVSSEFSAGTIKQLLIRPHPRWIILLSKYIALVAYSLVLLITVIAVGYILGVLMFETGDFSAKILEPGLEGEKIATVGSQFLWKLVYYLPSLIIIITISFMLSTLFKSQALAVGFGIFVLFVSSTLGGIIIVLAEKFEWVKFLIFPHLDLTIYATQDTILGGVTPTISLLILCVYYIIFMAVTFAYFQKRDISI</sequence>
<dbReference type="Proteomes" id="UP001595989">
    <property type="component" value="Unassembled WGS sequence"/>
</dbReference>
<organism evidence="2 3">
    <name type="scientific">Virgibacillus kekensis</name>
    <dbReference type="NCBI Taxonomy" id="202261"/>
    <lineage>
        <taxon>Bacteria</taxon>
        <taxon>Bacillati</taxon>
        <taxon>Bacillota</taxon>
        <taxon>Bacilli</taxon>
        <taxon>Bacillales</taxon>
        <taxon>Bacillaceae</taxon>
        <taxon>Virgibacillus</taxon>
    </lineage>
</organism>